<proteinExistence type="predicted"/>
<dbReference type="SUPFAM" id="SSF53474">
    <property type="entry name" value="alpha/beta-Hydrolases"/>
    <property type="match status" value="1"/>
</dbReference>
<gene>
    <name evidence="1" type="ORF">DB31_5465</name>
</gene>
<dbReference type="Proteomes" id="UP000028725">
    <property type="component" value="Unassembled WGS sequence"/>
</dbReference>
<comment type="caution">
    <text evidence="1">The sequence shown here is derived from an EMBL/GenBank/DDBJ whole genome shotgun (WGS) entry which is preliminary data.</text>
</comment>
<dbReference type="EMBL" id="JMCB01000003">
    <property type="protein sequence ID" value="KFE70423.1"/>
    <property type="molecule type" value="Genomic_DNA"/>
</dbReference>
<keyword evidence="2" id="KW-1185">Reference proteome</keyword>
<accession>A0A085WRW0</accession>
<sequence>MFAHGMGGFNNILGFDYWGNDYGVFVGDPCNGFFELNCNPYLDDRQQTFIAQVPAFESSEVRGLDLAADIEGYMATAGAGFVNIIGHSQGALDARKAARVLYERRGYTAVKVLISVSGPHRGSPVARYILEKGPGVTDVLDTLAKYFGDSVYEQGNDGYAGAMQLIYDDFDADDGKVTGMKAFNLAYPVDSQYAARYLSVITAQDGLSVNPALFLLNTFFFDIDGNGYCSNDCGKDGIAGMGDGVKNEADDDGMVGINSQQVGYRLNYREKLIGRGTVTTVSNLGFVDSANEPTFEQATSSEFILHQDHLDVIGVGPDTFDELGFYAALIDSIARFDLPPRRWLFPPFKPSPEPNTENP</sequence>
<protein>
    <submittedName>
        <fullName evidence="1">Lactonizing lipase</fullName>
    </submittedName>
</protein>
<dbReference type="Gene3D" id="3.40.50.1820">
    <property type="entry name" value="alpha/beta hydrolase"/>
    <property type="match status" value="1"/>
</dbReference>
<reference evidence="1 2" key="1">
    <citation type="submission" date="2014-04" db="EMBL/GenBank/DDBJ databases">
        <title>Genome assembly of Hyalangium minutum DSM 14724.</title>
        <authorList>
            <person name="Sharma G."/>
            <person name="Subramanian S."/>
        </authorList>
    </citation>
    <scope>NUCLEOTIDE SEQUENCE [LARGE SCALE GENOMIC DNA]</scope>
    <source>
        <strain evidence="1 2">DSM 14724</strain>
    </source>
</reference>
<dbReference type="InterPro" id="IPR029058">
    <property type="entry name" value="AB_hydrolase_fold"/>
</dbReference>
<dbReference type="PATRIC" id="fig|394096.3.peg.1944"/>
<organism evidence="1 2">
    <name type="scientific">Hyalangium minutum</name>
    <dbReference type="NCBI Taxonomy" id="394096"/>
    <lineage>
        <taxon>Bacteria</taxon>
        <taxon>Pseudomonadati</taxon>
        <taxon>Myxococcota</taxon>
        <taxon>Myxococcia</taxon>
        <taxon>Myxococcales</taxon>
        <taxon>Cystobacterineae</taxon>
        <taxon>Archangiaceae</taxon>
        <taxon>Hyalangium</taxon>
    </lineage>
</organism>
<evidence type="ECO:0000313" key="2">
    <source>
        <dbReference type="Proteomes" id="UP000028725"/>
    </source>
</evidence>
<dbReference type="AlphaFoldDB" id="A0A085WRW0"/>
<evidence type="ECO:0000313" key="1">
    <source>
        <dbReference type="EMBL" id="KFE70423.1"/>
    </source>
</evidence>
<dbReference type="STRING" id="394096.DB31_5465"/>
<name>A0A085WRW0_9BACT</name>